<dbReference type="GO" id="GO:0005739">
    <property type="term" value="C:mitochondrion"/>
    <property type="evidence" value="ECO:0007669"/>
    <property type="project" value="TreeGrafter"/>
</dbReference>
<dbReference type="PROSITE" id="PS51620">
    <property type="entry name" value="SAM_TRM61"/>
    <property type="match status" value="1"/>
</dbReference>
<evidence type="ECO:0000313" key="5">
    <source>
        <dbReference type="EMBL" id="KAK0515664.1"/>
    </source>
</evidence>
<proteinExistence type="predicted"/>
<organism evidence="5 6">
    <name type="scientific">Cladonia borealis</name>
    <dbReference type="NCBI Taxonomy" id="184061"/>
    <lineage>
        <taxon>Eukaryota</taxon>
        <taxon>Fungi</taxon>
        <taxon>Dikarya</taxon>
        <taxon>Ascomycota</taxon>
        <taxon>Pezizomycotina</taxon>
        <taxon>Lecanoromycetes</taxon>
        <taxon>OSLEUM clade</taxon>
        <taxon>Lecanoromycetidae</taxon>
        <taxon>Lecanorales</taxon>
        <taxon>Lecanorineae</taxon>
        <taxon>Cladoniaceae</taxon>
        <taxon>Cladonia</taxon>
    </lineage>
</organism>
<evidence type="ECO:0000256" key="1">
    <source>
        <dbReference type="ARBA" id="ARBA00012796"/>
    </source>
</evidence>
<gene>
    <name evidence="5" type="ORF">JMJ35_001698</name>
</gene>
<feature type="compositionally biased region" description="Polar residues" evidence="4">
    <location>
        <begin position="51"/>
        <end position="70"/>
    </location>
</feature>
<dbReference type="GO" id="GO:0030488">
    <property type="term" value="P:tRNA methylation"/>
    <property type="evidence" value="ECO:0007669"/>
    <property type="project" value="InterPro"/>
</dbReference>
<dbReference type="PANTHER" id="PTHR12133">
    <property type="entry name" value="TRNA (ADENINE(58)-N(1))-METHYLTRANSFERASE"/>
    <property type="match status" value="1"/>
</dbReference>
<name>A0AA39R8M0_9LECA</name>
<evidence type="ECO:0000256" key="2">
    <source>
        <dbReference type="ARBA" id="ARBA00015963"/>
    </source>
</evidence>
<dbReference type="GO" id="GO:0031515">
    <property type="term" value="C:tRNA (m1A) methyltransferase complex"/>
    <property type="evidence" value="ECO:0007669"/>
    <property type="project" value="InterPro"/>
</dbReference>
<dbReference type="EMBL" id="JAFEKC020000003">
    <property type="protein sequence ID" value="KAK0515664.1"/>
    <property type="molecule type" value="Genomic_DNA"/>
</dbReference>
<feature type="region of interest" description="Disordered" evidence="4">
    <location>
        <begin position="39"/>
        <end position="76"/>
    </location>
</feature>
<dbReference type="SUPFAM" id="SSF53335">
    <property type="entry name" value="S-adenosyl-L-methionine-dependent methyltransferases"/>
    <property type="match status" value="1"/>
</dbReference>
<accession>A0AA39R8M0</accession>
<protein>
    <recommendedName>
        <fullName evidence="2">tRNA (adenine(58)-N(1))-methyltransferase catalytic subunit TRM61</fullName>
        <ecNumber evidence="1">2.1.1.220</ecNumber>
    </recommendedName>
    <alternativeName>
        <fullName evidence="3">tRNA(m1A58)-methyltransferase subunit TRM61</fullName>
    </alternativeName>
</protein>
<evidence type="ECO:0000256" key="4">
    <source>
        <dbReference type="SAM" id="MobiDB-lite"/>
    </source>
</evidence>
<dbReference type="Proteomes" id="UP001166286">
    <property type="component" value="Unassembled WGS sequence"/>
</dbReference>
<dbReference type="InterPro" id="IPR014816">
    <property type="entry name" value="tRNA_MeTrfase_Gcd14"/>
</dbReference>
<evidence type="ECO:0000313" key="6">
    <source>
        <dbReference type="Proteomes" id="UP001166286"/>
    </source>
</evidence>
<reference evidence="5" key="1">
    <citation type="submission" date="2023-03" db="EMBL/GenBank/DDBJ databases">
        <title>Complete genome of Cladonia borealis.</title>
        <authorList>
            <person name="Park H."/>
        </authorList>
    </citation>
    <scope>NUCLEOTIDE SEQUENCE</scope>
    <source>
        <strain evidence="5">ANT050790</strain>
    </source>
</reference>
<sequence>MATKGPPSLEILEAGTGHGALTLYLARAIHAANAPQLEGKANIGSPEGHGSTRNDPNTTVDEGSHGSKTVNKGAVGYAREERPGKLYKHSEDQRGAVIHTVDLSSKHSASGKQIVEGFRHGMYAGDVEFHAGDVSNWIDEQILSRSSSLKVEPFLSHIILDMPSIEHHVQKAASVLHVNGSLMAFNPSISQIVAILDMVKRQCLPLHLERVLELGLSMTGGREWDVRFVKSRAETRSGFAEVAQLVNDGDEGTSDDDPQRDAVVKAAEIEKLGHEETQAFGKQDPGWRMVCRPKVGQRVLAGGFLGVWKKMK</sequence>
<dbReference type="AlphaFoldDB" id="A0AA39R8M0"/>
<dbReference type="EC" id="2.1.1.220" evidence="1"/>
<dbReference type="InterPro" id="IPR029063">
    <property type="entry name" value="SAM-dependent_MTases_sf"/>
</dbReference>
<evidence type="ECO:0000256" key="3">
    <source>
        <dbReference type="ARBA" id="ARBA00033309"/>
    </source>
</evidence>
<dbReference type="GO" id="GO:0160107">
    <property type="term" value="F:tRNA (adenine(58)-N1)-methyltransferase activity"/>
    <property type="evidence" value="ECO:0007669"/>
    <property type="project" value="UniProtKB-EC"/>
</dbReference>
<keyword evidence="6" id="KW-1185">Reference proteome</keyword>
<dbReference type="PANTHER" id="PTHR12133:SF1">
    <property type="entry name" value="TRNA (ADENINE(58)-N(1))-METHYLTRANSFERASE, MITOCHONDRIAL"/>
    <property type="match status" value="1"/>
</dbReference>
<comment type="caution">
    <text evidence="5">The sequence shown here is derived from an EMBL/GenBank/DDBJ whole genome shotgun (WGS) entry which is preliminary data.</text>
</comment>
<dbReference type="Gene3D" id="3.40.50.150">
    <property type="entry name" value="Vaccinia Virus protein VP39"/>
    <property type="match status" value="1"/>
</dbReference>